<name>A0A199V4H5_ANACO</name>
<evidence type="ECO:0000256" key="2">
    <source>
        <dbReference type="ARBA" id="ARBA00023002"/>
    </source>
</evidence>
<sequence length="330" mass="37093">ETTTRRRRSTATMAEEESAREEEKSRVLVIGATGRLGRELVRASAAASHPTFALVRGASAEDDDDTERSLLLRSFRTLGVTLIKGSLEDLQSLIAAVEKVDVVICAVPSKQALEQKLLIRAIKEAGCIKRFIPSEFGADPTKVQILGMDYGFYERKAEIRRCVESEGIPYTYICCNFLARYLLPSLVQPGLEAPPRDEIKIFGSGNVKAVFVTDRDVANYTICTIDDPRTLNKTLYLRPPGNVYSMNELVEIWEKKLNKELRKVRVSEEQLLESIRDTPFPRNMDLVFVYSAFVKGDHTYFDVDSSGFDGTRLYPHVKHTTVSECLDTLV</sequence>
<dbReference type="Proteomes" id="UP000092600">
    <property type="component" value="Unassembled WGS sequence"/>
</dbReference>
<feature type="non-terminal residue" evidence="5">
    <location>
        <position position="1"/>
    </location>
</feature>
<dbReference type="Gene3D" id="3.40.50.720">
    <property type="entry name" value="NAD(P)-binding Rossmann-like Domain"/>
    <property type="match status" value="1"/>
</dbReference>
<dbReference type="AlphaFoldDB" id="A0A199V4H5"/>
<evidence type="ECO:0000313" key="5">
    <source>
        <dbReference type="EMBL" id="OAY71959.1"/>
    </source>
</evidence>
<dbReference type="SUPFAM" id="SSF51735">
    <property type="entry name" value="NAD(P)-binding Rossmann-fold domains"/>
    <property type="match status" value="1"/>
</dbReference>
<evidence type="ECO:0000313" key="6">
    <source>
        <dbReference type="Proteomes" id="UP000092600"/>
    </source>
</evidence>
<feature type="domain" description="NmrA-like" evidence="4">
    <location>
        <begin position="23"/>
        <end position="324"/>
    </location>
</feature>
<dbReference type="PANTHER" id="PTHR43349">
    <property type="entry name" value="PINORESINOL REDUCTASE-RELATED"/>
    <property type="match status" value="1"/>
</dbReference>
<dbReference type="InterPro" id="IPR050608">
    <property type="entry name" value="NmrA-type/Isoflavone_red_sf"/>
</dbReference>
<dbReference type="GO" id="GO:0016491">
    <property type="term" value="F:oxidoreductase activity"/>
    <property type="evidence" value="ECO:0007669"/>
    <property type="project" value="UniProtKB-KW"/>
</dbReference>
<dbReference type="Pfam" id="PF05368">
    <property type="entry name" value="NmrA"/>
    <property type="match status" value="1"/>
</dbReference>
<protein>
    <submittedName>
        <fullName evidence="5">Putative pinoresinol-lariciresinol reductase 3</fullName>
    </submittedName>
</protein>
<proteinExistence type="predicted"/>
<reference evidence="5 6" key="1">
    <citation type="journal article" date="2016" name="DNA Res.">
        <title>The draft genome of MD-2 pineapple using hybrid error correction of long reads.</title>
        <authorList>
            <person name="Redwan R.M."/>
            <person name="Saidin A."/>
            <person name="Kumar S.V."/>
        </authorList>
    </citation>
    <scope>NUCLEOTIDE SEQUENCE [LARGE SCALE GENOMIC DNA]</scope>
    <source>
        <strain evidence="6">cv. MD2</strain>
        <tissue evidence="5">Leaf</tissue>
    </source>
</reference>
<dbReference type="CDD" id="cd05259">
    <property type="entry name" value="PCBER_SDR_a"/>
    <property type="match status" value="1"/>
</dbReference>
<dbReference type="InterPro" id="IPR045312">
    <property type="entry name" value="PCBER-like"/>
</dbReference>
<dbReference type="EMBL" id="LSRQ01003290">
    <property type="protein sequence ID" value="OAY71959.1"/>
    <property type="molecule type" value="Genomic_DNA"/>
</dbReference>
<keyword evidence="1" id="KW-0521">NADP</keyword>
<dbReference type="Gene3D" id="3.90.25.10">
    <property type="entry name" value="UDP-galactose 4-epimerase, domain 1"/>
    <property type="match status" value="1"/>
</dbReference>
<dbReference type="PANTHER" id="PTHR43349:SF34">
    <property type="entry name" value="PINORESINOL-LARICIRESINOL REDUCTASE 3-RELATED"/>
    <property type="match status" value="1"/>
</dbReference>
<feature type="region of interest" description="Disordered" evidence="3">
    <location>
        <begin position="1"/>
        <end position="20"/>
    </location>
</feature>
<organism evidence="5 6">
    <name type="scientific">Ananas comosus</name>
    <name type="common">Pineapple</name>
    <name type="synonym">Ananas ananas</name>
    <dbReference type="NCBI Taxonomy" id="4615"/>
    <lineage>
        <taxon>Eukaryota</taxon>
        <taxon>Viridiplantae</taxon>
        <taxon>Streptophyta</taxon>
        <taxon>Embryophyta</taxon>
        <taxon>Tracheophyta</taxon>
        <taxon>Spermatophyta</taxon>
        <taxon>Magnoliopsida</taxon>
        <taxon>Liliopsida</taxon>
        <taxon>Poales</taxon>
        <taxon>Bromeliaceae</taxon>
        <taxon>Bromelioideae</taxon>
        <taxon>Ananas</taxon>
    </lineage>
</organism>
<evidence type="ECO:0000256" key="3">
    <source>
        <dbReference type="SAM" id="MobiDB-lite"/>
    </source>
</evidence>
<gene>
    <name evidence="5" type="ORF">ACMD2_20072</name>
</gene>
<evidence type="ECO:0000259" key="4">
    <source>
        <dbReference type="Pfam" id="PF05368"/>
    </source>
</evidence>
<evidence type="ECO:0000256" key="1">
    <source>
        <dbReference type="ARBA" id="ARBA00022857"/>
    </source>
</evidence>
<keyword evidence="2" id="KW-0560">Oxidoreductase</keyword>
<dbReference type="InterPro" id="IPR008030">
    <property type="entry name" value="NmrA-like"/>
</dbReference>
<comment type="caution">
    <text evidence="5">The sequence shown here is derived from an EMBL/GenBank/DDBJ whole genome shotgun (WGS) entry which is preliminary data.</text>
</comment>
<dbReference type="InterPro" id="IPR036291">
    <property type="entry name" value="NAD(P)-bd_dom_sf"/>
</dbReference>
<accession>A0A199V4H5</accession>